<evidence type="ECO:0000313" key="7">
    <source>
        <dbReference type="EMBL" id="SDP21155.1"/>
    </source>
</evidence>
<dbReference type="RefSeq" id="WP_176786368.1">
    <property type="nucleotide sequence ID" value="NZ_FNJN01000005.1"/>
</dbReference>
<dbReference type="EMBL" id="FNJN01000005">
    <property type="protein sequence ID" value="SDP21155.1"/>
    <property type="molecule type" value="Genomic_DNA"/>
</dbReference>
<organism evidence="7 8">
    <name type="scientific">Microbacterium testaceum (strain StLB037)</name>
    <dbReference type="NCBI Taxonomy" id="979556"/>
    <lineage>
        <taxon>Bacteria</taxon>
        <taxon>Bacillati</taxon>
        <taxon>Actinomycetota</taxon>
        <taxon>Actinomycetes</taxon>
        <taxon>Micrococcales</taxon>
        <taxon>Microbacteriaceae</taxon>
        <taxon>Microbacterium</taxon>
    </lineage>
</organism>
<dbReference type="InterPro" id="IPR013325">
    <property type="entry name" value="RNA_pol_sigma_r2"/>
</dbReference>
<evidence type="ECO:0000256" key="2">
    <source>
        <dbReference type="ARBA" id="ARBA00023015"/>
    </source>
</evidence>
<dbReference type="Proteomes" id="UP000186456">
    <property type="component" value="Unassembled WGS sequence"/>
</dbReference>
<comment type="similarity">
    <text evidence="1">Belongs to the sigma-70 factor family. ECF subfamily.</text>
</comment>
<dbReference type="GO" id="GO:0003677">
    <property type="term" value="F:DNA binding"/>
    <property type="evidence" value="ECO:0007669"/>
    <property type="project" value="UniProtKB-KW"/>
</dbReference>
<name>A0A1H0QVJ6_MICTS</name>
<keyword evidence="4" id="KW-0238">DNA-binding</keyword>
<keyword evidence="2" id="KW-0805">Transcription regulation</keyword>
<dbReference type="InterPro" id="IPR036388">
    <property type="entry name" value="WH-like_DNA-bd_sf"/>
</dbReference>
<feature type="domain" description="RNA polymerase sigma-70 region 2" evidence="6">
    <location>
        <begin position="34"/>
        <end position="97"/>
    </location>
</feature>
<reference evidence="7 8" key="1">
    <citation type="submission" date="2016-10" db="EMBL/GenBank/DDBJ databases">
        <authorList>
            <person name="de Groot N.N."/>
        </authorList>
    </citation>
    <scope>NUCLEOTIDE SEQUENCE [LARGE SCALE GENOMIC DNA]</scope>
    <source>
        <strain evidence="7 8">StLB037</strain>
    </source>
</reference>
<evidence type="ECO:0000259" key="6">
    <source>
        <dbReference type="Pfam" id="PF04542"/>
    </source>
</evidence>
<sequence length="431" mass="45880">MRAEESTAAGEADRLAALAAAGDRAAAARYLQNVLPYLKRMANHVTPPPLDPDDVLSEALSRLLRKWNQGTGPQTHAHTYVIRTMRNIVVDEYRASRSRDVPLGLEGMPTDESVDDSLREIELDGEFTLIREAFRSLPEDQRKVLDAVTVQGRKPSELTGELGRNAAAVSNLLRRAKLALRRATLVSTLRRGHADCAANAAHIPRTPQPEWQAHEPAAPGLAHIGGCRTCQDNWRRWATLTSALGVTTVLVVSSVSEPPAAVALSPLRHGSRHRVVERGTRVISRALTGLTPGAMSVAAGSTLAAVGLVTLLLTSAAEPPAHFTAEATSPTTLSLSFVVDAETWRADSIALTIEGGRLGEMPPAWRCETRADTVVCDPGPGPIDAVLTVVSDGTTAAPAYRVVVHARAGQFEFEGTATGSLPHGAAFVTQS</sequence>
<dbReference type="InterPro" id="IPR007627">
    <property type="entry name" value="RNA_pol_sigma70_r2"/>
</dbReference>
<protein>
    <submittedName>
        <fullName evidence="7">RNA polymerase sigma factor, sigma-70 family</fullName>
    </submittedName>
</protein>
<dbReference type="GO" id="GO:0006352">
    <property type="term" value="P:DNA-templated transcription initiation"/>
    <property type="evidence" value="ECO:0007669"/>
    <property type="project" value="InterPro"/>
</dbReference>
<evidence type="ECO:0000256" key="4">
    <source>
        <dbReference type="ARBA" id="ARBA00023125"/>
    </source>
</evidence>
<evidence type="ECO:0000256" key="1">
    <source>
        <dbReference type="ARBA" id="ARBA00010641"/>
    </source>
</evidence>
<dbReference type="SUPFAM" id="SSF88659">
    <property type="entry name" value="Sigma3 and sigma4 domains of RNA polymerase sigma factors"/>
    <property type="match status" value="1"/>
</dbReference>
<dbReference type="InterPro" id="IPR013324">
    <property type="entry name" value="RNA_pol_sigma_r3/r4-like"/>
</dbReference>
<keyword evidence="3" id="KW-0731">Sigma factor</keyword>
<dbReference type="PANTHER" id="PTHR43133:SF8">
    <property type="entry name" value="RNA POLYMERASE SIGMA FACTOR HI_1459-RELATED"/>
    <property type="match status" value="1"/>
</dbReference>
<dbReference type="Pfam" id="PF04542">
    <property type="entry name" value="Sigma70_r2"/>
    <property type="match status" value="1"/>
</dbReference>
<proteinExistence type="inferred from homology"/>
<dbReference type="InterPro" id="IPR039425">
    <property type="entry name" value="RNA_pol_sigma-70-like"/>
</dbReference>
<dbReference type="PANTHER" id="PTHR43133">
    <property type="entry name" value="RNA POLYMERASE ECF-TYPE SIGMA FACTO"/>
    <property type="match status" value="1"/>
</dbReference>
<dbReference type="InterPro" id="IPR014284">
    <property type="entry name" value="RNA_pol_sigma-70_dom"/>
</dbReference>
<dbReference type="Gene3D" id="1.10.1740.10">
    <property type="match status" value="1"/>
</dbReference>
<gene>
    <name evidence="7" type="ORF">SAMN04487788_2583</name>
</gene>
<evidence type="ECO:0000256" key="5">
    <source>
        <dbReference type="ARBA" id="ARBA00023163"/>
    </source>
</evidence>
<dbReference type="SUPFAM" id="SSF88946">
    <property type="entry name" value="Sigma2 domain of RNA polymerase sigma factors"/>
    <property type="match status" value="1"/>
</dbReference>
<evidence type="ECO:0000256" key="3">
    <source>
        <dbReference type="ARBA" id="ARBA00023082"/>
    </source>
</evidence>
<dbReference type="AlphaFoldDB" id="A0A1H0QVJ6"/>
<keyword evidence="5" id="KW-0804">Transcription</keyword>
<dbReference type="Gene3D" id="1.10.10.10">
    <property type="entry name" value="Winged helix-like DNA-binding domain superfamily/Winged helix DNA-binding domain"/>
    <property type="match status" value="1"/>
</dbReference>
<accession>A0A1H0QVJ6</accession>
<evidence type="ECO:0000313" key="8">
    <source>
        <dbReference type="Proteomes" id="UP000186456"/>
    </source>
</evidence>
<dbReference type="GO" id="GO:0016987">
    <property type="term" value="F:sigma factor activity"/>
    <property type="evidence" value="ECO:0007669"/>
    <property type="project" value="UniProtKB-KW"/>
</dbReference>
<dbReference type="NCBIfam" id="TIGR02937">
    <property type="entry name" value="sigma70-ECF"/>
    <property type="match status" value="1"/>
</dbReference>